<evidence type="ECO:0000256" key="3">
    <source>
        <dbReference type="ARBA" id="ARBA00022679"/>
    </source>
</evidence>
<keyword evidence="4 6" id="KW-0663">Pyridoxal phosphate</keyword>
<dbReference type="STRING" id="1817824.A2751_01405"/>
<dbReference type="PROSITE" id="PS00599">
    <property type="entry name" value="AA_TRANSFER_CLASS_2"/>
    <property type="match status" value="1"/>
</dbReference>
<dbReference type="PANTHER" id="PTHR13693:SF102">
    <property type="entry name" value="2-AMINO-3-KETOBUTYRATE COENZYME A LIGASE, MITOCHONDRIAL"/>
    <property type="match status" value="1"/>
</dbReference>
<accession>A0A1F5NMT7</accession>
<keyword evidence="3" id="KW-0808">Transferase</keyword>
<evidence type="ECO:0000256" key="6">
    <source>
        <dbReference type="RuleBase" id="RU003693"/>
    </source>
</evidence>
<comment type="caution">
    <text evidence="9">The sequence shown here is derived from an EMBL/GenBank/DDBJ whole genome shotgun (WGS) entry which is preliminary data.</text>
</comment>
<dbReference type="SUPFAM" id="SSF53383">
    <property type="entry name" value="PLP-dependent transferases"/>
    <property type="match status" value="1"/>
</dbReference>
<evidence type="ECO:0000313" key="10">
    <source>
        <dbReference type="Proteomes" id="UP000176864"/>
    </source>
</evidence>
<dbReference type="InterPro" id="IPR015421">
    <property type="entry name" value="PyrdxlP-dep_Trfase_major"/>
</dbReference>
<evidence type="ECO:0000256" key="1">
    <source>
        <dbReference type="ARBA" id="ARBA00001933"/>
    </source>
</evidence>
<keyword evidence="5" id="KW-0012">Acyltransferase</keyword>
<dbReference type="Pfam" id="PF00155">
    <property type="entry name" value="Aminotran_1_2"/>
    <property type="match status" value="1"/>
</dbReference>
<comment type="similarity">
    <text evidence="2 6">Belongs to the class-II pyridoxal-phosphate-dependent aminotransferase family.</text>
</comment>
<protein>
    <recommendedName>
        <fullName evidence="8">Aminotransferase class I/classII large domain-containing protein</fullName>
    </recommendedName>
</protein>
<dbReference type="Gene3D" id="3.40.640.10">
    <property type="entry name" value="Type I PLP-dependent aspartate aminotransferase-like (Major domain)"/>
    <property type="match status" value="2"/>
</dbReference>
<dbReference type="InterPro" id="IPR015424">
    <property type="entry name" value="PyrdxlP-dep_Trfase"/>
</dbReference>
<feature type="region of interest" description="Disordered" evidence="7">
    <location>
        <begin position="170"/>
        <end position="214"/>
    </location>
</feature>
<evidence type="ECO:0000256" key="7">
    <source>
        <dbReference type="SAM" id="MobiDB-lite"/>
    </source>
</evidence>
<dbReference type="InterPro" id="IPR015422">
    <property type="entry name" value="PyrdxlP-dep_Trfase_small"/>
</dbReference>
<dbReference type="PANTHER" id="PTHR13693">
    <property type="entry name" value="CLASS II AMINOTRANSFERASE/8-AMINO-7-OXONONANOATE SYNTHASE"/>
    <property type="match status" value="1"/>
</dbReference>
<dbReference type="AlphaFoldDB" id="A0A1F5NMT7"/>
<evidence type="ECO:0000256" key="5">
    <source>
        <dbReference type="ARBA" id="ARBA00023315"/>
    </source>
</evidence>
<sequence>MFTNYKSQFEKDLEDIKSAGTWKEEKTISGKQGAEIEVEGEKLLNFCGNNYLGLAGSQEMEKAAADGLQKYGFGMASVRFICGTGTVHKDLESEVAKFFGTEDAILYTSCFDANTGLFETILQEGDAIFSDELNHASIIDGVRLCKAERFRFKHSDMHDLEEKLKEFTSRSALPNPPHQGEGITSPSPSSRGGEKGEVAPSSSPLSGGGKVGGRSPRMLIATDGVFSMDGDTAKLKEICNLAEKYGAMVMVDDSHASGVLGAKGRGSVEGLMDRIDILTSTFGKALGGAGGGFTAGRKEIIEVLRQRSRTSLFSNSLPPMIASAALYTLQNYDAKFLKSLKQVRENTNYFRAAMEKFGFKLGGDGQHPITPVMLMEEKLAFDMAQALFNHGIYVRAFTYPVVPKGKARIRVQLSAAHTKEHLDKALAAFSEVGKQYGIIK</sequence>
<evidence type="ECO:0000256" key="4">
    <source>
        <dbReference type="ARBA" id="ARBA00022898"/>
    </source>
</evidence>
<reference evidence="9 10" key="1">
    <citation type="journal article" date="2016" name="Nat. Commun.">
        <title>Thousands of microbial genomes shed light on interconnected biogeochemical processes in an aquifer system.</title>
        <authorList>
            <person name="Anantharaman K."/>
            <person name="Brown C.T."/>
            <person name="Hug L.A."/>
            <person name="Sharon I."/>
            <person name="Castelle C.J."/>
            <person name="Probst A.J."/>
            <person name="Thomas B.C."/>
            <person name="Singh A."/>
            <person name="Wilkins M.J."/>
            <person name="Karaoz U."/>
            <person name="Brodie E.L."/>
            <person name="Williams K.H."/>
            <person name="Hubbard S.S."/>
            <person name="Banfield J.F."/>
        </authorList>
    </citation>
    <scope>NUCLEOTIDE SEQUENCE [LARGE SCALE GENOMIC DNA]</scope>
</reference>
<gene>
    <name evidence="9" type="ORF">A2751_01405</name>
</gene>
<dbReference type="GO" id="GO:0016746">
    <property type="term" value="F:acyltransferase activity"/>
    <property type="evidence" value="ECO:0007669"/>
    <property type="project" value="UniProtKB-KW"/>
</dbReference>
<comment type="cofactor">
    <cofactor evidence="1 6">
        <name>pyridoxal 5'-phosphate</name>
        <dbReference type="ChEBI" id="CHEBI:597326"/>
    </cofactor>
</comment>
<dbReference type="CDD" id="cd06454">
    <property type="entry name" value="KBL_like"/>
    <property type="match status" value="1"/>
</dbReference>
<evidence type="ECO:0000256" key="2">
    <source>
        <dbReference type="ARBA" id="ARBA00008392"/>
    </source>
</evidence>
<dbReference type="GO" id="GO:0030170">
    <property type="term" value="F:pyridoxal phosphate binding"/>
    <property type="evidence" value="ECO:0007669"/>
    <property type="project" value="InterPro"/>
</dbReference>
<feature type="domain" description="Aminotransferase class I/classII large" evidence="8">
    <location>
        <begin position="42"/>
        <end position="428"/>
    </location>
</feature>
<organism evidence="9 10">
    <name type="scientific">Candidatus Doudnabacteria bacterium RIFCSPHIGHO2_01_FULL_46_14</name>
    <dbReference type="NCBI Taxonomy" id="1817824"/>
    <lineage>
        <taxon>Bacteria</taxon>
        <taxon>Candidatus Doudnaibacteriota</taxon>
    </lineage>
</organism>
<proteinExistence type="inferred from homology"/>
<dbReference type="Gene3D" id="3.90.1150.10">
    <property type="entry name" value="Aspartate Aminotransferase, domain 1"/>
    <property type="match status" value="2"/>
</dbReference>
<dbReference type="InterPro" id="IPR001917">
    <property type="entry name" value="Aminotrans_II_pyridoxalP_BS"/>
</dbReference>
<evidence type="ECO:0000259" key="8">
    <source>
        <dbReference type="Pfam" id="PF00155"/>
    </source>
</evidence>
<evidence type="ECO:0000313" key="9">
    <source>
        <dbReference type="EMBL" id="OGE78832.1"/>
    </source>
</evidence>
<dbReference type="EMBL" id="MFEK01000013">
    <property type="protein sequence ID" value="OGE78832.1"/>
    <property type="molecule type" value="Genomic_DNA"/>
</dbReference>
<name>A0A1F5NMT7_9BACT</name>
<dbReference type="InterPro" id="IPR050087">
    <property type="entry name" value="AON_synthase_class-II"/>
</dbReference>
<dbReference type="Proteomes" id="UP000176864">
    <property type="component" value="Unassembled WGS sequence"/>
</dbReference>
<dbReference type="InterPro" id="IPR004839">
    <property type="entry name" value="Aminotransferase_I/II_large"/>
</dbReference>